<reference evidence="2 3" key="1">
    <citation type="submission" date="2018-06" db="EMBL/GenBank/DDBJ databases">
        <authorList>
            <consortium name="Pathogen Informatics"/>
            <person name="Doyle S."/>
        </authorList>
    </citation>
    <scope>NUCLEOTIDE SEQUENCE [LARGE SCALE GENOMIC DNA]</scope>
    <source>
        <strain evidence="2 3">NCTC11155</strain>
    </source>
</reference>
<protein>
    <submittedName>
        <fullName evidence="2">Uncharacterized protein</fullName>
    </submittedName>
</protein>
<name>A0A380YJW2_9BACE</name>
<dbReference type="Proteomes" id="UP000254424">
    <property type="component" value="Unassembled WGS sequence"/>
</dbReference>
<evidence type="ECO:0000313" key="2">
    <source>
        <dbReference type="EMBL" id="SUV28220.1"/>
    </source>
</evidence>
<feature type="region of interest" description="Disordered" evidence="1">
    <location>
        <begin position="281"/>
        <end position="306"/>
    </location>
</feature>
<organism evidence="2 3">
    <name type="scientific">Bacteroides eggerthii</name>
    <dbReference type="NCBI Taxonomy" id="28111"/>
    <lineage>
        <taxon>Bacteria</taxon>
        <taxon>Pseudomonadati</taxon>
        <taxon>Bacteroidota</taxon>
        <taxon>Bacteroidia</taxon>
        <taxon>Bacteroidales</taxon>
        <taxon>Bacteroidaceae</taxon>
        <taxon>Bacteroides</taxon>
    </lineage>
</organism>
<proteinExistence type="predicted"/>
<evidence type="ECO:0000256" key="1">
    <source>
        <dbReference type="SAM" id="MobiDB-lite"/>
    </source>
</evidence>
<dbReference type="STRING" id="483216.BACEGG_00985"/>
<dbReference type="EMBL" id="UFSX01000001">
    <property type="protein sequence ID" value="SUV28220.1"/>
    <property type="molecule type" value="Genomic_DNA"/>
</dbReference>
<sequence>MCIENRCVRNMTVFLILLTAVTIRISAVAIPRMMIHYSPVTKLNYNILYIMAEYFRIATKDFCNTLLPGAFTGDTTMCPTRSQIEAAGLHIKKGYTYAADQLVPEDHIERLDWEYTFSVTPATATISAAGGSQKFTVTSYKRQYSYSNAGNRIYVEGSQTNVAYTSSNNQTAGSGTWTAANDTISYGANTGSTQQSGTITWTQSESFGSDPKKTAAATHKQNADSISSYANPTVSLVYNSDIPASGASATMPTYSYSQVVHWVSGKTTTVTSGGLLTFTKAPNSGTGTTDPSKGATTAPSKGTTASSRTTVATVTLSVTLNGKTGTSGRADVYQAANSYSDSWENWTVNISADPVRIGARGGTSLLSGTAERKGIREWDSGSKEDIDGSGTPFFSIPAHSNGWSLSENILTAVENTGEERSVVVTASHGEGRNEVAVSQEAGVITWEYVFFIDTDSMSVPATGGTQRVNVSSLKRKLVNGKDSGETETVGFSIGWHSGDNFNSIDRSGIPEYVVFDVGRNTGNERTEYDMFTQEESGNTILFTCSQERGPAGFIVCGSNGYIERIEI</sequence>
<gene>
    <name evidence="2" type="ORF">NCTC11155_00167</name>
</gene>
<dbReference type="Gene3D" id="2.60.40.10">
    <property type="entry name" value="Immunoglobulins"/>
    <property type="match status" value="1"/>
</dbReference>
<accession>A0A380YJW2</accession>
<evidence type="ECO:0000313" key="3">
    <source>
        <dbReference type="Proteomes" id="UP000254424"/>
    </source>
</evidence>
<dbReference type="InterPro" id="IPR013783">
    <property type="entry name" value="Ig-like_fold"/>
</dbReference>
<feature type="compositionally biased region" description="Polar residues" evidence="1">
    <location>
        <begin position="281"/>
        <end position="302"/>
    </location>
</feature>
<dbReference type="AlphaFoldDB" id="A0A380YJW2"/>